<dbReference type="AlphaFoldDB" id="A0A397VST1"/>
<evidence type="ECO:0000256" key="3">
    <source>
        <dbReference type="ARBA" id="ARBA00022737"/>
    </source>
</evidence>
<dbReference type="CDD" id="cd09141">
    <property type="entry name" value="PLDc_vPLD1_2_yPLD_like_2"/>
    <property type="match status" value="1"/>
</dbReference>
<evidence type="ECO:0000313" key="9">
    <source>
        <dbReference type="Proteomes" id="UP000266673"/>
    </source>
</evidence>
<proteinExistence type="predicted"/>
<dbReference type="EC" id="3.1.4.4" evidence="2"/>
<evidence type="ECO:0000259" key="7">
    <source>
        <dbReference type="PROSITE" id="PS50035"/>
    </source>
</evidence>
<evidence type="ECO:0000256" key="4">
    <source>
        <dbReference type="ARBA" id="ARBA00022801"/>
    </source>
</evidence>
<dbReference type="GO" id="GO:0009395">
    <property type="term" value="P:phospholipid catabolic process"/>
    <property type="evidence" value="ECO:0007669"/>
    <property type="project" value="TreeGrafter"/>
</dbReference>
<comment type="catalytic activity">
    <reaction evidence="1">
        <text>a 1,2-diacyl-sn-glycero-3-phosphocholine + H2O = a 1,2-diacyl-sn-glycero-3-phosphate + choline + H(+)</text>
        <dbReference type="Rhea" id="RHEA:14445"/>
        <dbReference type="ChEBI" id="CHEBI:15354"/>
        <dbReference type="ChEBI" id="CHEBI:15377"/>
        <dbReference type="ChEBI" id="CHEBI:15378"/>
        <dbReference type="ChEBI" id="CHEBI:57643"/>
        <dbReference type="ChEBI" id="CHEBI:58608"/>
        <dbReference type="EC" id="3.1.4.4"/>
    </reaction>
</comment>
<comment type="caution">
    <text evidence="8">The sequence shown here is derived from an EMBL/GenBank/DDBJ whole genome shotgun (WGS) entry which is preliminary data.</text>
</comment>
<dbReference type="PANTHER" id="PTHR18896:SF76">
    <property type="entry name" value="PHOSPHOLIPASE"/>
    <property type="match status" value="1"/>
</dbReference>
<accession>A0A397VST1</accession>
<dbReference type="Proteomes" id="UP000266673">
    <property type="component" value="Unassembled WGS sequence"/>
</dbReference>
<evidence type="ECO:0000256" key="5">
    <source>
        <dbReference type="ARBA" id="ARBA00022963"/>
    </source>
</evidence>
<evidence type="ECO:0000256" key="2">
    <source>
        <dbReference type="ARBA" id="ARBA00012027"/>
    </source>
</evidence>
<dbReference type="EMBL" id="QKWP01000192">
    <property type="protein sequence ID" value="RIB24998.1"/>
    <property type="molecule type" value="Genomic_DNA"/>
</dbReference>
<gene>
    <name evidence="8" type="ORF">C2G38_2241679</name>
</gene>
<feature type="domain" description="PLD phosphodiesterase" evidence="7">
    <location>
        <begin position="154"/>
        <end position="175"/>
    </location>
</feature>
<dbReference type="SMART" id="SM00155">
    <property type="entry name" value="PLDc"/>
    <property type="match status" value="2"/>
</dbReference>
<keyword evidence="3" id="KW-0677">Repeat</keyword>
<feature type="domain" description="PLD phosphodiesterase" evidence="7">
    <location>
        <begin position="461"/>
        <end position="488"/>
    </location>
</feature>
<evidence type="ECO:0000256" key="6">
    <source>
        <dbReference type="ARBA" id="ARBA00023098"/>
    </source>
</evidence>
<dbReference type="OrthoDB" id="14911at2759"/>
<evidence type="ECO:0000313" key="8">
    <source>
        <dbReference type="EMBL" id="RIB24998.1"/>
    </source>
</evidence>
<dbReference type="InterPro" id="IPR015679">
    <property type="entry name" value="PLipase_D_fam"/>
</dbReference>
<keyword evidence="6" id="KW-0443">Lipid metabolism</keyword>
<reference evidence="8 9" key="1">
    <citation type="submission" date="2018-06" db="EMBL/GenBank/DDBJ databases">
        <title>Comparative genomics reveals the genomic features of Rhizophagus irregularis, R. cerebriforme, R. diaphanum and Gigaspora rosea, and their symbiotic lifestyle signature.</title>
        <authorList>
            <person name="Morin E."/>
            <person name="San Clemente H."/>
            <person name="Chen E.C.H."/>
            <person name="De La Providencia I."/>
            <person name="Hainaut M."/>
            <person name="Kuo A."/>
            <person name="Kohler A."/>
            <person name="Murat C."/>
            <person name="Tang N."/>
            <person name="Roy S."/>
            <person name="Loubradou J."/>
            <person name="Henrissat B."/>
            <person name="Grigoriev I.V."/>
            <person name="Corradi N."/>
            <person name="Roux C."/>
            <person name="Martin F.M."/>
        </authorList>
    </citation>
    <scope>NUCLEOTIDE SEQUENCE [LARGE SCALE GENOMIC DNA]</scope>
    <source>
        <strain evidence="8 9">DAOM 194757</strain>
    </source>
</reference>
<organism evidence="8 9">
    <name type="scientific">Gigaspora rosea</name>
    <dbReference type="NCBI Taxonomy" id="44941"/>
    <lineage>
        <taxon>Eukaryota</taxon>
        <taxon>Fungi</taxon>
        <taxon>Fungi incertae sedis</taxon>
        <taxon>Mucoromycota</taxon>
        <taxon>Glomeromycotina</taxon>
        <taxon>Glomeromycetes</taxon>
        <taxon>Diversisporales</taxon>
        <taxon>Gigasporaceae</taxon>
        <taxon>Gigaspora</taxon>
    </lineage>
</organism>
<dbReference type="SUPFAM" id="SSF56024">
    <property type="entry name" value="Phospholipase D/nuclease"/>
    <property type="match status" value="2"/>
</dbReference>
<dbReference type="PROSITE" id="PS50035">
    <property type="entry name" value="PLD"/>
    <property type="match status" value="2"/>
</dbReference>
<dbReference type="Gene3D" id="3.30.870.10">
    <property type="entry name" value="Endonuclease Chain A"/>
    <property type="match status" value="2"/>
</dbReference>
<evidence type="ECO:0000256" key="1">
    <source>
        <dbReference type="ARBA" id="ARBA00000798"/>
    </source>
</evidence>
<dbReference type="STRING" id="44941.A0A397VST1"/>
<dbReference type="GO" id="GO:0004630">
    <property type="term" value="F:phospholipase D activity"/>
    <property type="evidence" value="ECO:0007669"/>
    <property type="project" value="UniProtKB-EC"/>
</dbReference>
<keyword evidence="4" id="KW-0378">Hydrolase</keyword>
<protein>
    <recommendedName>
        <fullName evidence="2">phospholipase D</fullName>
        <ecNumber evidence="2">3.1.4.4</ecNumber>
    </recommendedName>
</protein>
<keyword evidence="9" id="KW-1185">Reference proteome</keyword>
<name>A0A397VST1_9GLOM</name>
<keyword evidence="5" id="KW-0442">Lipid degradation</keyword>
<sequence>METNPYGSFASPKGNVYAKWYVDGKDYFYAVSETLMAARDEIFIEDWWLSPELYLRRPLAHNENYRLGELLIKKASEGVKIYVVLYDENPIILYLNSKHAESALMKHPNIIVLRHAERSFWADVEWGFHWLWNRVFPRDINIKHPETDPDSFWSKIVVIDRHTAFIGGLDLSFGRYDTHAHSLADFPTIANFSEVWPGQDYNNVRIKDFEEVQKWKIVWICKEISARMPWHDISIGFVNFKLFFKTIIGDPAVDVANHFIQRWNFIKSRKAREYSKYPFLKESITGENPGIRTYKYFNETAEIDPLKGTCSVQILRSACKWSLGIELEKSIHHAYVHTIVNAKHFIYIENQFFNTATHNGAIFYNKIGKALVRRIIKAHRLKEKFRVIVVIPLIPGYEGQFDEGSVSSAVLRLTMDLQYRTICRGAIKKAKSNIISETSQKFFKKLYPKGANYDKNPIVTEQIYIHSKLMIVDDQIVICGSANLNDRSLLGRHDSEIAAIIKDTDEVDSKLAGKSDCFQDSDDDFSKVTRYCYPPPLHIESESCLLKTDNEKKLEDPVSDDDDGNYSFHGLATFLNYNNFKLIIFFQPVKTQSDYENFAPKSSKVPLGHVYDESKIQKLEDIKGYLVLFPYDFLKEAETITFNKIKTLKDLKDDFGETKLSAEDELIENLTGSSLSSAFK</sequence>
<dbReference type="PANTHER" id="PTHR18896">
    <property type="entry name" value="PHOSPHOLIPASE D"/>
    <property type="match status" value="1"/>
</dbReference>
<dbReference type="InterPro" id="IPR001736">
    <property type="entry name" value="PLipase_D/transphosphatidylase"/>
</dbReference>
<dbReference type="Pfam" id="PF13091">
    <property type="entry name" value="PLDc_2"/>
    <property type="match status" value="1"/>
</dbReference>
<dbReference type="InterPro" id="IPR025202">
    <property type="entry name" value="PLD-like_dom"/>
</dbReference>